<protein>
    <submittedName>
        <fullName evidence="1">Uncharacterized protein</fullName>
    </submittedName>
</protein>
<name>A0A512IC69_9MICC</name>
<dbReference type="Proteomes" id="UP000321103">
    <property type="component" value="Unassembled WGS sequence"/>
</dbReference>
<accession>A0A512IC69</accession>
<evidence type="ECO:0000313" key="2">
    <source>
        <dbReference type="Proteomes" id="UP000321103"/>
    </source>
</evidence>
<organism evidence="1 2">
    <name type="scientific">Kocuria turfanensis</name>
    <dbReference type="NCBI Taxonomy" id="388357"/>
    <lineage>
        <taxon>Bacteria</taxon>
        <taxon>Bacillati</taxon>
        <taxon>Actinomycetota</taxon>
        <taxon>Actinomycetes</taxon>
        <taxon>Micrococcales</taxon>
        <taxon>Micrococcaceae</taxon>
        <taxon>Kocuria</taxon>
    </lineage>
</organism>
<dbReference type="STRING" id="388357.GCA_001580365_01517"/>
<sequence>MNPLKAYKRVPDNDGHLIPITGRWCPACRYPLHPALAEPIHPCCGHQGNR</sequence>
<evidence type="ECO:0000313" key="1">
    <source>
        <dbReference type="EMBL" id="GEO95217.1"/>
    </source>
</evidence>
<dbReference type="AlphaFoldDB" id="A0A512IC69"/>
<proteinExistence type="predicted"/>
<gene>
    <name evidence="1" type="ORF">KTU01_13400</name>
</gene>
<reference evidence="1 2" key="1">
    <citation type="submission" date="2019-07" db="EMBL/GenBank/DDBJ databases">
        <title>Whole genome shotgun sequence of Kocuria turfanensis NBRC 107627.</title>
        <authorList>
            <person name="Hosoyama A."/>
            <person name="Uohara A."/>
            <person name="Ohji S."/>
            <person name="Ichikawa N."/>
        </authorList>
    </citation>
    <scope>NUCLEOTIDE SEQUENCE [LARGE SCALE GENOMIC DNA]</scope>
    <source>
        <strain evidence="1 2">NBRC 107627</strain>
    </source>
</reference>
<dbReference type="EMBL" id="BJZS01000033">
    <property type="protein sequence ID" value="GEO95217.1"/>
    <property type="molecule type" value="Genomic_DNA"/>
</dbReference>
<comment type="caution">
    <text evidence="1">The sequence shown here is derived from an EMBL/GenBank/DDBJ whole genome shotgun (WGS) entry which is preliminary data.</text>
</comment>
<keyword evidence="2" id="KW-1185">Reference proteome</keyword>